<proteinExistence type="predicted"/>
<dbReference type="OrthoDB" id="2678913at2759"/>
<name>A0A165BFG1_EXIGL</name>
<dbReference type="InterPro" id="IPR052925">
    <property type="entry name" value="Phage_Integrase-like_Recomb"/>
</dbReference>
<dbReference type="InParanoid" id="A0A165BFG1"/>
<dbReference type="InterPro" id="IPR013762">
    <property type="entry name" value="Integrase-like_cat_sf"/>
</dbReference>
<keyword evidence="5" id="KW-1185">Reference proteome</keyword>
<gene>
    <name evidence="4" type="ORF">EXIGLDRAFT_629987</name>
</gene>
<protein>
    <recommendedName>
        <fullName evidence="6">Tyr recombinase domain-containing protein</fullName>
    </recommendedName>
</protein>
<evidence type="ECO:0000256" key="1">
    <source>
        <dbReference type="ARBA" id="ARBA00023125"/>
    </source>
</evidence>
<dbReference type="SUPFAM" id="SSF47823">
    <property type="entry name" value="lambda integrase-like, N-terminal domain"/>
    <property type="match status" value="1"/>
</dbReference>
<evidence type="ECO:0008006" key="6">
    <source>
        <dbReference type="Google" id="ProtNLM"/>
    </source>
</evidence>
<dbReference type="GO" id="GO:0003677">
    <property type="term" value="F:DNA binding"/>
    <property type="evidence" value="ECO:0007669"/>
    <property type="project" value="UniProtKB-KW"/>
</dbReference>
<accession>A0A165BFG1</accession>
<dbReference type="SUPFAM" id="SSF56349">
    <property type="entry name" value="DNA breaking-rejoining enzymes"/>
    <property type="match status" value="1"/>
</dbReference>
<dbReference type="InterPro" id="IPR010998">
    <property type="entry name" value="Integrase_recombinase_N"/>
</dbReference>
<dbReference type="AlphaFoldDB" id="A0A165BFG1"/>
<dbReference type="PANTHER" id="PTHR34605">
    <property type="entry name" value="PHAGE_INTEGRASE DOMAIN-CONTAINING PROTEIN"/>
    <property type="match status" value="1"/>
</dbReference>
<keyword evidence="1" id="KW-0238">DNA-binding</keyword>
<dbReference type="Proteomes" id="UP000077266">
    <property type="component" value="Unassembled WGS sequence"/>
</dbReference>
<dbReference type="InterPro" id="IPR011010">
    <property type="entry name" value="DNA_brk_join_enz"/>
</dbReference>
<feature type="compositionally biased region" description="Low complexity" evidence="3">
    <location>
        <begin position="7"/>
        <end position="24"/>
    </location>
</feature>
<dbReference type="Gene3D" id="1.10.150.130">
    <property type="match status" value="1"/>
</dbReference>
<dbReference type="PANTHER" id="PTHR34605:SF3">
    <property type="entry name" value="P CELL-TYPE AGGLUTINATION PROTEIN MAP4-LIKE-RELATED"/>
    <property type="match status" value="1"/>
</dbReference>
<evidence type="ECO:0000313" key="5">
    <source>
        <dbReference type="Proteomes" id="UP000077266"/>
    </source>
</evidence>
<dbReference type="EMBL" id="KV426472">
    <property type="protein sequence ID" value="KZV80531.1"/>
    <property type="molecule type" value="Genomic_DNA"/>
</dbReference>
<sequence>MTIPGITSTPLRTSTGRPTSSTPRPRIEWTPRFAPYTTRPRPYPAHLRPRASALRPHCLARERLLLWTPHASPTNSDLPPAQRRLIFDVLSRSLAPGTLETYGSGLLLFHVVCDTNNIPEHARAPALRNVVALFIAEIVGRYSETAVRNAVAGVRAWHTIHRHTWVADDAEVDALLRAAAKEAPPRRPARPAFDLPALLSILAHLNISVPLDSAVIAALLVCFWGTARLGELLPRNLRGPAGFSPTRCVTISNLRHSQDEHDNRISVLHIPQTKVEPVAGEDIYWGPRTDAADASTALRRHIALNAPTSDAHLFAYKDKNSKLKTLTRTSFLSRLKVAATAAGLALPPGHSIRVSSTTFYLLHGLSFDAMRVKGRWASNSFTLYLRRHAEIMAPYLQEHAAVHADILARTAVLPPVARH</sequence>
<keyword evidence="2" id="KW-0233">DNA recombination</keyword>
<evidence type="ECO:0000313" key="4">
    <source>
        <dbReference type="EMBL" id="KZV80531.1"/>
    </source>
</evidence>
<reference evidence="4 5" key="1">
    <citation type="journal article" date="2016" name="Mol. Biol. Evol.">
        <title>Comparative Genomics of Early-Diverging Mushroom-Forming Fungi Provides Insights into the Origins of Lignocellulose Decay Capabilities.</title>
        <authorList>
            <person name="Nagy L.G."/>
            <person name="Riley R."/>
            <person name="Tritt A."/>
            <person name="Adam C."/>
            <person name="Daum C."/>
            <person name="Floudas D."/>
            <person name="Sun H."/>
            <person name="Yadav J.S."/>
            <person name="Pangilinan J."/>
            <person name="Larsson K.H."/>
            <person name="Matsuura K."/>
            <person name="Barry K."/>
            <person name="Labutti K."/>
            <person name="Kuo R."/>
            <person name="Ohm R.A."/>
            <person name="Bhattacharya S.S."/>
            <person name="Shirouzu T."/>
            <person name="Yoshinaga Y."/>
            <person name="Martin F.M."/>
            <person name="Grigoriev I.V."/>
            <person name="Hibbett D.S."/>
        </authorList>
    </citation>
    <scope>NUCLEOTIDE SEQUENCE [LARGE SCALE GENOMIC DNA]</scope>
    <source>
        <strain evidence="4 5">HHB12029</strain>
    </source>
</reference>
<dbReference type="Gene3D" id="1.10.443.10">
    <property type="entry name" value="Intergrase catalytic core"/>
    <property type="match status" value="1"/>
</dbReference>
<organism evidence="4 5">
    <name type="scientific">Exidia glandulosa HHB12029</name>
    <dbReference type="NCBI Taxonomy" id="1314781"/>
    <lineage>
        <taxon>Eukaryota</taxon>
        <taxon>Fungi</taxon>
        <taxon>Dikarya</taxon>
        <taxon>Basidiomycota</taxon>
        <taxon>Agaricomycotina</taxon>
        <taxon>Agaricomycetes</taxon>
        <taxon>Auriculariales</taxon>
        <taxon>Exidiaceae</taxon>
        <taxon>Exidia</taxon>
    </lineage>
</organism>
<evidence type="ECO:0000256" key="3">
    <source>
        <dbReference type="SAM" id="MobiDB-lite"/>
    </source>
</evidence>
<dbReference type="GO" id="GO:0015074">
    <property type="term" value="P:DNA integration"/>
    <property type="evidence" value="ECO:0007669"/>
    <property type="project" value="InterPro"/>
</dbReference>
<dbReference type="GO" id="GO:0006310">
    <property type="term" value="P:DNA recombination"/>
    <property type="evidence" value="ECO:0007669"/>
    <property type="project" value="UniProtKB-KW"/>
</dbReference>
<dbReference type="STRING" id="1314781.A0A165BFG1"/>
<feature type="region of interest" description="Disordered" evidence="3">
    <location>
        <begin position="1"/>
        <end position="27"/>
    </location>
</feature>
<evidence type="ECO:0000256" key="2">
    <source>
        <dbReference type="ARBA" id="ARBA00023172"/>
    </source>
</evidence>